<accession>A0AAW5JRN9</accession>
<dbReference type="Pfam" id="PF01098">
    <property type="entry name" value="FTSW_RODA_SPOVE"/>
    <property type="match status" value="1"/>
</dbReference>
<dbReference type="EMBL" id="JANFYS010000016">
    <property type="protein sequence ID" value="MCQ4770574.1"/>
    <property type="molecule type" value="Genomic_DNA"/>
</dbReference>
<feature type="transmembrane region" description="Helical" evidence="22">
    <location>
        <begin position="374"/>
        <end position="395"/>
    </location>
</feature>
<evidence type="ECO:0000256" key="22">
    <source>
        <dbReference type="SAM" id="Phobius"/>
    </source>
</evidence>
<feature type="transmembrane region" description="Helical" evidence="22">
    <location>
        <begin position="90"/>
        <end position="109"/>
    </location>
</feature>
<keyword evidence="11 22" id="KW-0472">Membrane</keyword>
<evidence type="ECO:0000256" key="9">
    <source>
        <dbReference type="ARBA" id="ARBA00022984"/>
    </source>
</evidence>
<evidence type="ECO:0000256" key="19">
    <source>
        <dbReference type="ARBA" id="ARBA00044770"/>
    </source>
</evidence>
<evidence type="ECO:0000256" key="21">
    <source>
        <dbReference type="ARBA" id="ARBA00049966"/>
    </source>
</evidence>
<evidence type="ECO:0000256" key="4">
    <source>
        <dbReference type="ARBA" id="ARBA00022618"/>
    </source>
</evidence>
<keyword evidence="6" id="KW-0808">Transferase</keyword>
<dbReference type="AlphaFoldDB" id="A0AAW5JRN9"/>
<keyword evidence="3" id="KW-1003">Cell membrane</keyword>
<dbReference type="GO" id="GO:0032153">
    <property type="term" value="C:cell division site"/>
    <property type="evidence" value="ECO:0007669"/>
    <property type="project" value="TreeGrafter"/>
</dbReference>
<feature type="transmembrane region" description="Helical" evidence="22">
    <location>
        <begin position="341"/>
        <end position="362"/>
    </location>
</feature>
<keyword evidence="8" id="KW-0133">Cell shape</keyword>
<keyword evidence="7 22" id="KW-0812">Transmembrane</keyword>
<evidence type="ECO:0000256" key="11">
    <source>
        <dbReference type="ARBA" id="ARBA00023136"/>
    </source>
</evidence>
<evidence type="ECO:0000256" key="17">
    <source>
        <dbReference type="ARBA" id="ARBA00041185"/>
    </source>
</evidence>
<keyword evidence="4" id="KW-0132">Cell division</keyword>
<evidence type="ECO:0000256" key="20">
    <source>
        <dbReference type="ARBA" id="ARBA00049902"/>
    </source>
</evidence>
<evidence type="ECO:0000256" key="15">
    <source>
        <dbReference type="ARBA" id="ARBA00033270"/>
    </source>
</evidence>
<evidence type="ECO:0000313" key="25">
    <source>
        <dbReference type="Proteomes" id="UP001200313"/>
    </source>
</evidence>
<dbReference type="PANTHER" id="PTHR30474">
    <property type="entry name" value="CELL CYCLE PROTEIN"/>
    <property type="match status" value="1"/>
</dbReference>
<evidence type="ECO:0000313" key="26">
    <source>
        <dbReference type="Proteomes" id="UP001204562"/>
    </source>
</evidence>
<dbReference type="GO" id="GO:0008360">
    <property type="term" value="P:regulation of cell shape"/>
    <property type="evidence" value="ECO:0007669"/>
    <property type="project" value="UniProtKB-KW"/>
</dbReference>
<dbReference type="GO" id="GO:0071555">
    <property type="term" value="P:cell wall organization"/>
    <property type="evidence" value="ECO:0007669"/>
    <property type="project" value="UniProtKB-KW"/>
</dbReference>
<dbReference type="GO" id="GO:0015648">
    <property type="term" value="F:lipid-linked peptidoglycan transporter activity"/>
    <property type="evidence" value="ECO:0007669"/>
    <property type="project" value="TreeGrafter"/>
</dbReference>
<evidence type="ECO:0000256" key="12">
    <source>
        <dbReference type="ARBA" id="ARBA00023306"/>
    </source>
</evidence>
<comment type="pathway">
    <text evidence="2">Cell wall biogenesis; peptidoglycan biosynthesis.</text>
</comment>
<sequence length="405" mass="44400">MATKPKRDLTVEEQLARGPLDLPFLMLVLLLTGIGLIMVFSASYASAYYNEAVTHHDPTWYVKRQAIFAAAGVVVMYLTSKLNYQNFRWMSIFVLAAAFVLLILVKVPHIGVTAGGANRWIKLPGLPQFQPSEVAKLGVILYFSARLAKRNTEKKRKFNHHTPKGRFLRLMDRIGLLELAPYMGVLLAILGLLALQPHMSGMILILAIGASILFAAGIHLGWFVAGGSFAVAALTFIIFNTDYMASRIHIWQDPWSDPLGKGFQTIQSLYAIGSGGLLGLGLGNSRQKFLYIPEPENDFIFSIACEELGFVGAVLILCLFALLILRGYWLAIHARDRFGALLIVGITTQVAVQTFLNIGVVTNLFPVTGISMPFFSYGGTALMIQLLEMGVILSVSRQIPAPKAG</sequence>
<evidence type="ECO:0000256" key="7">
    <source>
        <dbReference type="ARBA" id="ARBA00022692"/>
    </source>
</evidence>
<comment type="caution">
    <text evidence="24">The sequence shown here is derived from an EMBL/GenBank/DDBJ whole genome shotgun (WGS) entry which is preliminary data.</text>
</comment>
<comment type="catalytic activity">
    <reaction evidence="20">
        <text>[GlcNAc-(1-&gt;4)-Mur2Ac(oyl-L-Ala-gamma-D-Glu-L-Lys-D-Ala-D-Ala)](n)-di-trans,octa-cis-undecaprenyl diphosphate + beta-D-GlcNAc-(1-&gt;4)-Mur2Ac(oyl-L-Ala-gamma-D-Glu-L-Lys-D-Ala-D-Ala)-di-trans,octa-cis-undecaprenyl diphosphate = [GlcNAc-(1-&gt;4)-Mur2Ac(oyl-L-Ala-gamma-D-Glu-L-Lys-D-Ala-D-Ala)](n+1)-di-trans,octa-cis-undecaprenyl diphosphate + di-trans,octa-cis-undecaprenyl diphosphate + H(+)</text>
        <dbReference type="Rhea" id="RHEA:23708"/>
        <dbReference type="Rhea" id="RHEA-COMP:9602"/>
        <dbReference type="Rhea" id="RHEA-COMP:9603"/>
        <dbReference type="ChEBI" id="CHEBI:15378"/>
        <dbReference type="ChEBI" id="CHEBI:58405"/>
        <dbReference type="ChEBI" id="CHEBI:60033"/>
        <dbReference type="ChEBI" id="CHEBI:78435"/>
        <dbReference type="EC" id="2.4.99.28"/>
    </reaction>
</comment>
<keyword evidence="25" id="KW-1185">Reference proteome</keyword>
<dbReference type="InterPro" id="IPR001182">
    <property type="entry name" value="FtsW/RodA"/>
</dbReference>
<comment type="subcellular location">
    <subcellularLocation>
        <location evidence="1">Cell membrane</location>
        <topology evidence="1">Multi-pass membrane protein</topology>
    </subcellularLocation>
</comment>
<evidence type="ECO:0000256" key="3">
    <source>
        <dbReference type="ARBA" id="ARBA00022475"/>
    </source>
</evidence>
<gene>
    <name evidence="24" type="primary">ftsW</name>
    <name evidence="23" type="ORF">L0P79_09955</name>
    <name evidence="24" type="ORF">NE579_08870</name>
</gene>
<feature type="transmembrane region" description="Helical" evidence="22">
    <location>
        <begin position="229"/>
        <end position="250"/>
    </location>
</feature>
<evidence type="ECO:0000256" key="6">
    <source>
        <dbReference type="ARBA" id="ARBA00022679"/>
    </source>
</evidence>
<feature type="transmembrane region" description="Helical" evidence="22">
    <location>
        <begin position="201"/>
        <end position="222"/>
    </location>
</feature>
<feature type="transmembrane region" description="Helical" evidence="22">
    <location>
        <begin position="174"/>
        <end position="195"/>
    </location>
</feature>
<feature type="transmembrane region" description="Helical" evidence="22">
    <location>
        <begin position="61"/>
        <end position="78"/>
    </location>
</feature>
<evidence type="ECO:0000256" key="5">
    <source>
        <dbReference type="ARBA" id="ARBA00022676"/>
    </source>
</evidence>
<comment type="function">
    <text evidence="21">Peptidoglycan polymerase that is essential for cell division.</text>
</comment>
<evidence type="ECO:0000256" key="10">
    <source>
        <dbReference type="ARBA" id="ARBA00022989"/>
    </source>
</evidence>
<evidence type="ECO:0000256" key="14">
    <source>
        <dbReference type="ARBA" id="ARBA00032370"/>
    </source>
</evidence>
<dbReference type="EC" id="2.4.99.28" evidence="19"/>
<evidence type="ECO:0000256" key="1">
    <source>
        <dbReference type="ARBA" id="ARBA00004651"/>
    </source>
</evidence>
<dbReference type="GO" id="GO:0008955">
    <property type="term" value="F:peptidoglycan glycosyltransferase activity"/>
    <property type="evidence" value="ECO:0007669"/>
    <property type="project" value="UniProtKB-EC"/>
</dbReference>
<feature type="transmembrane region" description="Helical" evidence="22">
    <location>
        <begin position="308"/>
        <end position="329"/>
    </location>
</feature>
<keyword evidence="12" id="KW-0131">Cell cycle</keyword>
<dbReference type="GO" id="GO:0051301">
    <property type="term" value="P:cell division"/>
    <property type="evidence" value="ECO:0007669"/>
    <property type="project" value="UniProtKB-KW"/>
</dbReference>
<name>A0AAW5JRN9_9FIRM</name>
<dbReference type="GO" id="GO:0009252">
    <property type="term" value="P:peptidoglycan biosynthetic process"/>
    <property type="evidence" value="ECO:0007669"/>
    <property type="project" value="UniProtKB-KW"/>
</dbReference>
<reference evidence="23 25" key="1">
    <citation type="submission" date="2022-01" db="EMBL/GenBank/DDBJ databases">
        <title>Collection of gut derived symbiotic bacterial strains cultured from healthy donors.</title>
        <authorList>
            <person name="Lin H."/>
            <person name="Kohout C."/>
            <person name="Waligurski E."/>
            <person name="Pamer E.G."/>
        </authorList>
    </citation>
    <scope>NUCLEOTIDE SEQUENCE [LARGE SCALE GENOMIC DNA]</scope>
    <source>
        <strain evidence="23 25">DFI.3.7</strain>
    </source>
</reference>
<dbReference type="Proteomes" id="UP001200313">
    <property type="component" value="Unassembled WGS sequence"/>
</dbReference>
<evidence type="ECO:0000256" key="16">
    <source>
        <dbReference type="ARBA" id="ARBA00038053"/>
    </source>
</evidence>
<protein>
    <recommendedName>
        <fullName evidence="17">Probable peptidoglycan glycosyltransferase FtsW</fullName>
        <ecNumber evidence="19">2.4.99.28</ecNumber>
    </recommendedName>
    <alternativeName>
        <fullName evidence="18">Cell division protein FtsW</fullName>
    </alternativeName>
    <alternativeName>
        <fullName evidence="15">Cell wall polymerase</fullName>
    </alternativeName>
    <alternativeName>
        <fullName evidence="14">Peptidoglycan polymerase</fullName>
    </alternativeName>
</protein>
<dbReference type="RefSeq" id="WP_195892343.1">
    <property type="nucleotide sequence ID" value="NZ_JAKNJB010000015.1"/>
</dbReference>
<evidence type="ECO:0000256" key="13">
    <source>
        <dbReference type="ARBA" id="ARBA00023316"/>
    </source>
</evidence>
<keyword evidence="10 22" id="KW-1133">Transmembrane helix</keyword>
<dbReference type="EMBL" id="JAKNJB010000015">
    <property type="protein sequence ID" value="MCG4527399.1"/>
    <property type="molecule type" value="Genomic_DNA"/>
</dbReference>
<keyword evidence="5" id="KW-0328">Glycosyltransferase</keyword>
<proteinExistence type="inferred from homology"/>
<evidence type="ECO:0000256" key="2">
    <source>
        <dbReference type="ARBA" id="ARBA00004752"/>
    </source>
</evidence>
<evidence type="ECO:0000313" key="23">
    <source>
        <dbReference type="EMBL" id="MCG4527399.1"/>
    </source>
</evidence>
<dbReference type="InterPro" id="IPR013437">
    <property type="entry name" value="FtsW"/>
</dbReference>
<evidence type="ECO:0000256" key="18">
    <source>
        <dbReference type="ARBA" id="ARBA00041418"/>
    </source>
</evidence>
<dbReference type="GO" id="GO:0005886">
    <property type="term" value="C:plasma membrane"/>
    <property type="evidence" value="ECO:0007669"/>
    <property type="project" value="UniProtKB-SubCell"/>
</dbReference>
<comment type="similarity">
    <text evidence="16">Belongs to the SEDS family. FtsW subfamily.</text>
</comment>
<dbReference type="Proteomes" id="UP001204562">
    <property type="component" value="Unassembled WGS sequence"/>
</dbReference>
<feature type="transmembrane region" description="Helical" evidence="22">
    <location>
        <begin position="24"/>
        <end position="49"/>
    </location>
</feature>
<keyword evidence="13" id="KW-0961">Cell wall biogenesis/degradation</keyword>
<keyword evidence="9" id="KW-0573">Peptidoglycan synthesis</keyword>
<organism evidence="24 26">
    <name type="scientific">Intestinimonas massiliensis</name>
    <name type="common">ex Afouda et al. 2020</name>
    <dbReference type="NCBI Taxonomy" id="1673721"/>
    <lineage>
        <taxon>Bacteria</taxon>
        <taxon>Bacillati</taxon>
        <taxon>Bacillota</taxon>
        <taxon>Clostridia</taxon>
        <taxon>Eubacteriales</taxon>
        <taxon>Intestinimonas</taxon>
    </lineage>
</organism>
<dbReference type="NCBIfam" id="TIGR02614">
    <property type="entry name" value="ftsW"/>
    <property type="match status" value="1"/>
</dbReference>
<evidence type="ECO:0000313" key="24">
    <source>
        <dbReference type="EMBL" id="MCQ4770574.1"/>
    </source>
</evidence>
<evidence type="ECO:0000256" key="8">
    <source>
        <dbReference type="ARBA" id="ARBA00022960"/>
    </source>
</evidence>
<reference evidence="24" key="2">
    <citation type="submission" date="2022-06" db="EMBL/GenBank/DDBJ databases">
        <title>Isolation of gut microbiota from human fecal samples.</title>
        <authorList>
            <person name="Pamer E.G."/>
            <person name="Barat B."/>
            <person name="Waligurski E."/>
            <person name="Medina S."/>
            <person name="Paddock L."/>
            <person name="Mostad J."/>
        </authorList>
    </citation>
    <scope>NUCLEOTIDE SEQUENCE</scope>
    <source>
        <strain evidence="24">DFI.9.91</strain>
    </source>
</reference>
<dbReference type="PANTHER" id="PTHR30474:SF2">
    <property type="entry name" value="PEPTIDOGLYCAN GLYCOSYLTRANSFERASE FTSW-RELATED"/>
    <property type="match status" value="1"/>
</dbReference>